<accession>A0A6A6JJ90</accession>
<keyword evidence="3" id="KW-1185">Reference proteome</keyword>
<protein>
    <submittedName>
        <fullName evidence="2">Uncharacterized protein</fullName>
    </submittedName>
</protein>
<dbReference type="GeneID" id="54556048"/>
<feature type="transmembrane region" description="Helical" evidence="1">
    <location>
        <begin position="35"/>
        <end position="58"/>
    </location>
</feature>
<evidence type="ECO:0000313" key="2">
    <source>
        <dbReference type="EMBL" id="KAF2276193.1"/>
    </source>
</evidence>
<dbReference type="Proteomes" id="UP000800097">
    <property type="component" value="Unassembled WGS sequence"/>
</dbReference>
<keyword evidence="1" id="KW-1133">Transmembrane helix</keyword>
<dbReference type="AlphaFoldDB" id="A0A6A6JJ90"/>
<sequence length="60" mass="6514">MYLVGVQDVHVQYAKLIGEYALSICEKDDRKGNTVVLELLASGFTVVTLCCLSVSATANY</sequence>
<keyword evidence="1" id="KW-0812">Transmembrane</keyword>
<reference evidence="2" key="1">
    <citation type="journal article" date="2020" name="Stud. Mycol.">
        <title>101 Dothideomycetes genomes: a test case for predicting lifestyles and emergence of pathogens.</title>
        <authorList>
            <person name="Haridas S."/>
            <person name="Albert R."/>
            <person name="Binder M."/>
            <person name="Bloem J."/>
            <person name="Labutti K."/>
            <person name="Salamov A."/>
            <person name="Andreopoulos B."/>
            <person name="Baker S."/>
            <person name="Barry K."/>
            <person name="Bills G."/>
            <person name="Bluhm B."/>
            <person name="Cannon C."/>
            <person name="Castanera R."/>
            <person name="Culley D."/>
            <person name="Daum C."/>
            <person name="Ezra D."/>
            <person name="Gonzalez J."/>
            <person name="Henrissat B."/>
            <person name="Kuo A."/>
            <person name="Liang C."/>
            <person name="Lipzen A."/>
            <person name="Lutzoni F."/>
            <person name="Magnuson J."/>
            <person name="Mondo S."/>
            <person name="Nolan M."/>
            <person name="Ohm R."/>
            <person name="Pangilinan J."/>
            <person name="Park H.-J."/>
            <person name="Ramirez L."/>
            <person name="Alfaro M."/>
            <person name="Sun H."/>
            <person name="Tritt A."/>
            <person name="Yoshinaga Y."/>
            <person name="Zwiers L.-H."/>
            <person name="Turgeon B."/>
            <person name="Goodwin S."/>
            <person name="Spatafora J."/>
            <person name="Crous P."/>
            <person name="Grigoriev I."/>
        </authorList>
    </citation>
    <scope>NUCLEOTIDE SEQUENCE</scope>
    <source>
        <strain evidence="2">CBS 379.55</strain>
    </source>
</reference>
<evidence type="ECO:0000313" key="3">
    <source>
        <dbReference type="Proteomes" id="UP000800097"/>
    </source>
</evidence>
<organism evidence="2 3">
    <name type="scientific">Westerdykella ornata</name>
    <dbReference type="NCBI Taxonomy" id="318751"/>
    <lineage>
        <taxon>Eukaryota</taxon>
        <taxon>Fungi</taxon>
        <taxon>Dikarya</taxon>
        <taxon>Ascomycota</taxon>
        <taxon>Pezizomycotina</taxon>
        <taxon>Dothideomycetes</taxon>
        <taxon>Pleosporomycetidae</taxon>
        <taxon>Pleosporales</taxon>
        <taxon>Sporormiaceae</taxon>
        <taxon>Westerdykella</taxon>
    </lineage>
</organism>
<evidence type="ECO:0000256" key="1">
    <source>
        <dbReference type="SAM" id="Phobius"/>
    </source>
</evidence>
<keyword evidence="1" id="KW-0472">Membrane</keyword>
<gene>
    <name evidence="2" type="ORF">EI97DRAFT_51967</name>
</gene>
<dbReference type="EMBL" id="ML986494">
    <property type="protein sequence ID" value="KAF2276193.1"/>
    <property type="molecule type" value="Genomic_DNA"/>
</dbReference>
<dbReference type="RefSeq" id="XP_033653732.1">
    <property type="nucleotide sequence ID" value="XM_033802873.1"/>
</dbReference>
<name>A0A6A6JJ90_WESOR</name>
<proteinExistence type="predicted"/>